<dbReference type="AlphaFoldDB" id="A0A9D4DBG4"/>
<dbReference type="Proteomes" id="UP000828390">
    <property type="component" value="Unassembled WGS sequence"/>
</dbReference>
<protein>
    <submittedName>
        <fullName evidence="2">Uncharacterized protein</fullName>
    </submittedName>
</protein>
<comment type="caution">
    <text evidence="2">The sequence shown here is derived from an EMBL/GenBank/DDBJ whole genome shotgun (WGS) entry which is preliminary data.</text>
</comment>
<accession>A0A9D4DBG4</accession>
<name>A0A9D4DBG4_DREPO</name>
<evidence type="ECO:0000313" key="2">
    <source>
        <dbReference type="EMBL" id="KAH3741627.1"/>
    </source>
</evidence>
<feature type="compositionally biased region" description="Basic and acidic residues" evidence="1">
    <location>
        <begin position="44"/>
        <end position="76"/>
    </location>
</feature>
<evidence type="ECO:0000313" key="3">
    <source>
        <dbReference type="Proteomes" id="UP000828390"/>
    </source>
</evidence>
<organism evidence="2 3">
    <name type="scientific">Dreissena polymorpha</name>
    <name type="common">Zebra mussel</name>
    <name type="synonym">Mytilus polymorpha</name>
    <dbReference type="NCBI Taxonomy" id="45954"/>
    <lineage>
        <taxon>Eukaryota</taxon>
        <taxon>Metazoa</taxon>
        <taxon>Spiralia</taxon>
        <taxon>Lophotrochozoa</taxon>
        <taxon>Mollusca</taxon>
        <taxon>Bivalvia</taxon>
        <taxon>Autobranchia</taxon>
        <taxon>Heteroconchia</taxon>
        <taxon>Euheterodonta</taxon>
        <taxon>Imparidentia</taxon>
        <taxon>Neoheterodontei</taxon>
        <taxon>Myida</taxon>
        <taxon>Dreissenoidea</taxon>
        <taxon>Dreissenidae</taxon>
        <taxon>Dreissena</taxon>
    </lineage>
</organism>
<reference evidence="2" key="2">
    <citation type="submission" date="2020-11" db="EMBL/GenBank/DDBJ databases">
        <authorList>
            <person name="McCartney M.A."/>
            <person name="Auch B."/>
            <person name="Kono T."/>
            <person name="Mallez S."/>
            <person name="Becker A."/>
            <person name="Gohl D.M."/>
            <person name="Silverstein K.A.T."/>
            <person name="Koren S."/>
            <person name="Bechman K.B."/>
            <person name="Herman A."/>
            <person name="Abrahante J.E."/>
            <person name="Garbe J."/>
        </authorList>
    </citation>
    <scope>NUCLEOTIDE SEQUENCE</scope>
    <source>
        <strain evidence="2">Duluth1</strain>
        <tissue evidence="2">Whole animal</tissue>
    </source>
</reference>
<keyword evidence="3" id="KW-1185">Reference proteome</keyword>
<evidence type="ECO:0000256" key="1">
    <source>
        <dbReference type="SAM" id="MobiDB-lite"/>
    </source>
</evidence>
<dbReference type="EMBL" id="JAIWYP010000011">
    <property type="protein sequence ID" value="KAH3741627.1"/>
    <property type="molecule type" value="Genomic_DNA"/>
</dbReference>
<feature type="region of interest" description="Disordered" evidence="1">
    <location>
        <begin position="21"/>
        <end position="87"/>
    </location>
</feature>
<proteinExistence type="predicted"/>
<sequence length="106" mass="12036">MILTSSVQSFKNRTKLDLAIARVPVPHHQHQTYGREPTKTPSRKPADNVTRKALDCREKEKWDGPSKRSERRRNDVDAAEESGPEQSALAWSCCGPMLYWELTGIS</sequence>
<gene>
    <name evidence="2" type="ORF">DPMN_048352</name>
</gene>
<reference evidence="2" key="1">
    <citation type="journal article" date="2019" name="bioRxiv">
        <title>The Genome of the Zebra Mussel, Dreissena polymorpha: A Resource for Invasive Species Research.</title>
        <authorList>
            <person name="McCartney M.A."/>
            <person name="Auch B."/>
            <person name="Kono T."/>
            <person name="Mallez S."/>
            <person name="Zhang Y."/>
            <person name="Obille A."/>
            <person name="Becker A."/>
            <person name="Abrahante J.E."/>
            <person name="Garbe J."/>
            <person name="Badalamenti J.P."/>
            <person name="Herman A."/>
            <person name="Mangelson H."/>
            <person name="Liachko I."/>
            <person name="Sullivan S."/>
            <person name="Sone E.D."/>
            <person name="Koren S."/>
            <person name="Silverstein K.A.T."/>
            <person name="Beckman K.B."/>
            <person name="Gohl D.M."/>
        </authorList>
    </citation>
    <scope>NUCLEOTIDE SEQUENCE</scope>
    <source>
        <strain evidence="2">Duluth1</strain>
        <tissue evidence="2">Whole animal</tissue>
    </source>
</reference>